<dbReference type="PANTHER" id="PTHR34106">
    <property type="entry name" value="GLYCOSIDASE"/>
    <property type="match status" value="1"/>
</dbReference>
<keyword evidence="2" id="KW-0808">Transferase</keyword>
<keyword evidence="4" id="KW-0378">Hydrolase</keyword>
<dbReference type="CDD" id="cd18613">
    <property type="entry name" value="GH130"/>
    <property type="match status" value="1"/>
</dbReference>
<keyword evidence="5" id="KW-1185">Reference proteome</keyword>
<organism evidence="4 5">
    <name type="scientific">Lacipirellula parvula</name>
    <dbReference type="NCBI Taxonomy" id="2650471"/>
    <lineage>
        <taxon>Bacteria</taxon>
        <taxon>Pseudomonadati</taxon>
        <taxon>Planctomycetota</taxon>
        <taxon>Planctomycetia</taxon>
        <taxon>Pirellulales</taxon>
        <taxon>Lacipirellulaceae</taxon>
        <taxon>Lacipirellula</taxon>
    </lineage>
</organism>
<reference evidence="5" key="1">
    <citation type="submission" date="2019-10" db="EMBL/GenBank/DDBJ databases">
        <title>Lacipirellula parvula gen. nov., sp. nov., representing a lineage of planctomycetes widespread in freshwater anoxic habitats, and description of the family Lacipirellulaceae.</title>
        <authorList>
            <person name="Dedysh S.N."/>
            <person name="Kulichevskaya I.S."/>
            <person name="Beletsky A.V."/>
            <person name="Rakitin A.L."/>
            <person name="Mardanov A.V."/>
            <person name="Ivanova A.A."/>
            <person name="Saltykova V.X."/>
            <person name="Rijpstra W.I.C."/>
            <person name="Sinninghe Damste J.S."/>
            <person name="Ravin N.V."/>
        </authorList>
    </citation>
    <scope>NUCLEOTIDE SEQUENCE [LARGE SCALE GENOMIC DNA]</scope>
    <source>
        <strain evidence="5">PX69</strain>
    </source>
</reference>
<dbReference type="GO" id="GO:0016787">
    <property type="term" value="F:hydrolase activity"/>
    <property type="evidence" value="ECO:0007669"/>
    <property type="project" value="UniProtKB-KW"/>
</dbReference>
<comment type="similarity">
    <text evidence="3">Belongs to the glycosyl hydrolase 130 family.</text>
</comment>
<evidence type="ECO:0000313" key="4">
    <source>
        <dbReference type="EMBL" id="BBO33801.1"/>
    </source>
</evidence>
<evidence type="ECO:0000256" key="2">
    <source>
        <dbReference type="ARBA" id="ARBA00022679"/>
    </source>
</evidence>
<dbReference type="RefSeq" id="WP_152099503.1">
    <property type="nucleotide sequence ID" value="NZ_AP021861.1"/>
</dbReference>
<dbReference type="Proteomes" id="UP000326837">
    <property type="component" value="Chromosome"/>
</dbReference>
<dbReference type="GO" id="GO:0016757">
    <property type="term" value="F:glycosyltransferase activity"/>
    <property type="evidence" value="ECO:0007669"/>
    <property type="project" value="UniProtKB-KW"/>
</dbReference>
<dbReference type="InterPro" id="IPR007184">
    <property type="entry name" value="Mannoside_phosphorylase"/>
</dbReference>
<dbReference type="AlphaFoldDB" id="A0A5K7XFZ5"/>
<dbReference type="KEGG" id="lpav:PLANPX_3413"/>
<accession>A0A5K7XFZ5</accession>
<dbReference type="SUPFAM" id="SSF75005">
    <property type="entry name" value="Arabinanase/levansucrase/invertase"/>
    <property type="match status" value="1"/>
</dbReference>
<name>A0A5K7XFZ5_9BACT</name>
<proteinExistence type="inferred from homology"/>
<dbReference type="Gene3D" id="2.115.10.20">
    <property type="entry name" value="Glycosyl hydrolase domain, family 43"/>
    <property type="match status" value="1"/>
</dbReference>
<keyword evidence="1" id="KW-0328">Glycosyltransferase</keyword>
<dbReference type="PANTHER" id="PTHR34106:SF4">
    <property type="entry name" value="BLL5143 PROTEIN"/>
    <property type="match status" value="1"/>
</dbReference>
<evidence type="ECO:0000256" key="3">
    <source>
        <dbReference type="ARBA" id="ARBA00024356"/>
    </source>
</evidence>
<protein>
    <submittedName>
        <fullName evidence="4">Glycoside hydrolase</fullName>
    </submittedName>
</protein>
<sequence>MSSAKRPSRRKPLAVKRLPVTFASDNRRVITRFFDPGSKGRMQNIVERIARLEDDEVARLLDEVFQRFRTRHSNIVAVLEQNFRNAATLLGDAGDVDLNRRLLLGSYFTMEYSIESAALFNPSIVPHLNQRNLPDGAVRFVMSLRATGEGHVSSIVFRTGIIYSDQRIQVDPLSRHTSPISVMQDKLFDKALFARKLGDIGVSQPVAEAVMNCLPGSFTMTELEQAMIAVREREPELVPSLDSMQGIRWLAMSNYQLKLPTDAEASELVIFPQTINESRGIEDLRLVRFVHDDGAVTYFGTCTAYDGFRTLPELIETSDFQTIGVHTLNGAKALNKGLALFPRKIDGNFVMCSRIDGENLYIMRSDNVHFWETADLLQIPKQPWEFVQIGNCGSPLETSEGWILLTHGVGPMRTYCIGAMLLDRDDPQRIIGVLDEPLIVPTEKERDGYVPNVAYTCGAMIHSDQLYIPFATSDTTTRFGMVSVERLLDRLTS</sequence>
<dbReference type="Pfam" id="PF04041">
    <property type="entry name" value="Glyco_hydro_130"/>
    <property type="match status" value="1"/>
</dbReference>
<dbReference type="InterPro" id="IPR023296">
    <property type="entry name" value="Glyco_hydro_beta-prop_sf"/>
</dbReference>
<evidence type="ECO:0000256" key="1">
    <source>
        <dbReference type="ARBA" id="ARBA00022676"/>
    </source>
</evidence>
<evidence type="ECO:0000313" key="5">
    <source>
        <dbReference type="Proteomes" id="UP000326837"/>
    </source>
</evidence>
<dbReference type="EMBL" id="AP021861">
    <property type="protein sequence ID" value="BBO33801.1"/>
    <property type="molecule type" value="Genomic_DNA"/>
</dbReference>
<gene>
    <name evidence="4" type="ORF">PLANPX_3413</name>
</gene>